<dbReference type="RefSeq" id="WP_059313087.1">
    <property type="nucleotide sequence ID" value="NZ_CP013987.1"/>
</dbReference>
<dbReference type="GO" id="GO:0005886">
    <property type="term" value="C:plasma membrane"/>
    <property type="evidence" value="ECO:0007669"/>
    <property type="project" value="UniProtKB-SubCell"/>
</dbReference>
<reference evidence="6 7" key="1">
    <citation type="submission" date="2016-01" db="EMBL/GenBank/DDBJ databases">
        <title>Annotation of Pseudomonas oryzihabitans USDA-ARS-USMARC-56511.</title>
        <authorList>
            <person name="Harhay G.P."/>
            <person name="Harhay D.M."/>
            <person name="Smith T.P.L."/>
            <person name="Bono J.L."/>
            <person name="Heaton M.P."/>
            <person name="Clawson M.L."/>
            <person name="Chitko-Mckown C.G."/>
            <person name="Capik S.F."/>
            <person name="DeDonder K.D."/>
            <person name="Apley M.D."/>
            <person name="Lubbers B.V."/>
            <person name="White B.J."/>
            <person name="Larson R.L."/>
        </authorList>
    </citation>
    <scope>NUCLEOTIDE SEQUENCE [LARGE SCALE GENOMIC DNA]</scope>
    <source>
        <strain evidence="6 7">USDA-ARS-USMARC-56511</strain>
    </source>
</reference>
<evidence type="ECO:0000256" key="1">
    <source>
        <dbReference type="ARBA" id="ARBA00004651"/>
    </source>
</evidence>
<dbReference type="InterPro" id="IPR001123">
    <property type="entry name" value="LeuE-type"/>
</dbReference>
<proteinExistence type="predicted"/>
<dbReference type="GO" id="GO:0033228">
    <property type="term" value="P:cysteine export across plasma membrane"/>
    <property type="evidence" value="ECO:0007669"/>
    <property type="project" value="TreeGrafter"/>
</dbReference>
<dbReference type="GO" id="GO:0015171">
    <property type="term" value="F:amino acid transmembrane transporter activity"/>
    <property type="evidence" value="ECO:0007669"/>
    <property type="project" value="TreeGrafter"/>
</dbReference>
<dbReference type="KEGG" id="por:APT59_00630"/>
<dbReference type="Pfam" id="PF01810">
    <property type="entry name" value="LysE"/>
    <property type="match status" value="1"/>
</dbReference>
<dbReference type="PANTHER" id="PTHR30086">
    <property type="entry name" value="ARGININE EXPORTER PROTEIN ARGO"/>
    <property type="match status" value="1"/>
</dbReference>
<sequence length="194" mass="20402">MSLLPFLLFALVASITPGPTNVLILGHSARHGARASLPLVLGGSLGAVALVLVVGFGLGQTLARHPDWQRGLAWAGVLWLSWLAWQLARAGAPAVTDDSARLGFGGTAGLQVLNPKSWSMALAVVTVYAEPGADLWRQVLVLALVFLLVSVPCLGLWALLGRVAARSLRSQRAWRGFNLGMAALLLVSAWATVV</sequence>
<keyword evidence="5" id="KW-0472">Membrane</keyword>
<keyword evidence="4" id="KW-1133">Transmembrane helix</keyword>
<protein>
    <submittedName>
        <fullName evidence="6">Lysine transporter LysE</fullName>
    </submittedName>
</protein>
<dbReference type="Proteomes" id="UP000064137">
    <property type="component" value="Chromosome"/>
</dbReference>
<evidence type="ECO:0000256" key="2">
    <source>
        <dbReference type="ARBA" id="ARBA00022475"/>
    </source>
</evidence>
<gene>
    <name evidence="6" type="ORF">APT59_00630</name>
</gene>
<evidence type="ECO:0000313" key="7">
    <source>
        <dbReference type="Proteomes" id="UP000064137"/>
    </source>
</evidence>
<evidence type="ECO:0000313" key="6">
    <source>
        <dbReference type="EMBL" id="ALZ82779.1"/>
    </source>
</evidence>
<name>A0A0U4VI25_9PSED</name>
<keyword evidence="2" id="KW-1003">Cell membrane</keyword>
<dbReference type="OrthoDB" id="9812084at2"/>
<accession>A0A0U4VI25</accession>
<keyword evidence="3" id="KW-0812">Transmembrane</keyword>
<evidence type="ECO:0000256" key="5">
    <source>
        <dbReference type="ARBA" id="ARBA00023136"/>
    </source>
</evidence>
<comment type="subcellular location">
    <subcellularLocation>
        <location evidence="1">Cell membrane</location>
        <topology evidence="1">Multi-pass membrane protein</topology>
    </subcellularLocation>
</comment>
<evidence type="ECO:0000256" key="3">
    <source>
        <dbReference type="ARBA" id="ARBA00022692"/>
    </source>
</evidence>
<dbReference type="EMBL" id="CP013987">
    <property type="protein sequence ID" value="ALZ82779.1"/>
    <property type="molecule type" value="Genomic_DNA"/>
</dbReference>
<organism evidence="6 7">
    <name type="scientific">Pseudomonas oryzihabitans</name>
    <dbReference type="NCBI Taxonomy" id="47885"/>
    <lineage>
        <taxon>Bacteria</taxon>
        <taxon>Pseudomonadati</taxon>
        <taxon>Pseudomonadota</taxon>
        <taxon>Gammaproteobacteria</taxon>
        <taxon>Pseudomonadales</taxon>
        <taxon>Pseudomonadaceae</taxon>
        <taxon>Pseudomonas</taxon>
    </lineage>
</organism>
<dbReference type="PANTHER" id="PTHR30086:SF20">
    <property type="entry name" value="ARGININE EXPORTER PROTEIN ARGO-RELATED"/>
    <property type="match status" value="1"/>
</dbReference>
<evidence type="ECO:0000256" key="4">
    <source>
        <dbReference type="ARBA" id="ARBA00022989"/>
    </source>
</evidence>
<dbReference type="AlphaFoldDB" id="A0A0U4VI25"/>